<sequence>MNFGKVAFGTLLLVAGVLLLAIRLGLVPPDTPGFLLRFWPVLLIAFGLAFLAGALKNPFLGCLASILIVGGVAVGVFWMIQRHEGAKVSRGVASIDLGRAKVGSLTVRVRTFAGGFDLIGAPAKSRTLYVAVRNSAGDSASGYRFFASGKTGALEWPRRLDGLGLAPPGAGVDVQVPEALPLLLDWRGRFSWMRADLTRLMPVRCRFDAVLSSLHLELGDSGRPDQIHIGGALSTAHIRIAQDVPVQLLVRSPLTARTLPSDFVKETQGRGKGLVYAARGRGRAVKIFADGNLLHVKIERIPGKEILNGRR</sequence>
<dbReference type="InterPro" id="IPR043726">
    <property type="entry name" value="LiaI-LiaF-like_TM1"/>
</dbReference>
<gene>
    <name evidence="3" type="ORF">E6K74_11410</name>
</gene>
<feature type="transmembrane region" description="Helical" evidence="1">
    <location>
        <begin position="34"/>
        <end position="52"/>
    </location>
</feature>
<evidence type="ECO:0000313" key="4">
    <source>
        <dbReference type="Proteomes" id="UP000319829"/>
    </source>
</evidence>
<evidence type="ECO:0000259" key="2">
    <source>
        <dbReference type="Pfam" id="PF18917"/>
    </source>
</evidence>
<dbReference type="AlphaFoldDB" id="A0A538SN03"/>
<organism evidence="3 4">
    <name type="scientific">Eiseniibacteriota bacterium</name>
    <dbReference type="NCBI Taxonomy" id="2212470"/>
    <lineage>
        <taxon>Bacteria</taxon>
        <taxon>Candidatus Eiseniibacteriota</taxon>
    </lineage>
</organism>
<keyword evidence="1" id="KW-0472">Membrane</keyword>
<proteinExistence type="predicted"/>
<protein>
    <recommendedName>
        <fullName evidence="2">LiaI-LiaF-like transmembrane region domain-containing protein</fullName>
    </recommendedName>
</protein>
<comment type="caution">
    <text evidence="3">The sequence shown here is derived from an EMBL/GenBank/DDBJ whole genome shotgun (WGS) entry which is preliminary data.</text>
</comment>
<keyword evidence="1" id="KW-1133">Transmembrane helix</keyword>
<dbReference type="EMBL" id="VBOU01000094">
    <property type="protein sequence ID" value="TMQ52744.1"/>
    <property type="molecule type" value="Genomic_DNA"/>
</dbReference>
<evidence type="ECO:0000313" key="3">
    <source>
        <dbReference type="EMBL" id="TMQ52744.1"/>
    </source>
</evidence>
<accession>A0A538SN03</accession>
<evidence type="ECO:0000256" key="1">
    <source>
        <dbReference type="SAM" id="Phobius"/>
    </source>
</evidence>
<dbReference type="Proteomes" id="UP000319829">
    <property type="component" value="Unassembled WGS sequence"/>
</dbReference>
<feature type="transmembrane region" description="Helical" evidence="1">
    <location>
        <begin position="58"/>
        <end position="80"/>
    </location>
</feature>
<reference evidence="3 4" key="1">
    <citation type="journal article" date="2019" name="Nat. Microbiol.">
        <title>Mediterranean grassland soil C-N compound turnover is dependent on rainfall and depth, and is mediated by genomically divergent microorganisms.</title>
        <authorList>
            <person name="Diamond S."/>
            <person name="Andeer P.F."/>
            <person name="Li Z."/>
            <person name="Crits-Christoph A."/>
            <person name="Burstein D."/>
            <person name="Anantharaman K."/>
            <person name="Lane K.R."/>
            <person name="Thomas B.C."/>
            <person name="Pan C."/>
            <person name="Northen T.R."/>
            <person name="Banfield J.F."/>
        </authorList>
    </citation>
    <scope>NUCLEOTIDE SEQUENCE [LARGE SCALE GENOMIC DNA]</scope>
    <source>
        <strain evidence="3">WS_4</strain>
    </source>
</reference>
<keyword evidence="1" id="KW-0812">Transmembrane</keyword>
<feature type="transmembrane region" description="Helical" evidence="1">
    <location>
        <begin position="6"/>
        <end position="27"/>
    </location>
</feature>
<feature type="domain" description="LiaI-LiaF-like transmembrane region" evidence="2">
    <location>
        <begin position="7"/>
        <end position="51"/>
    </location>
</feature>
<dbReference type="Pfam" id="PF18917">
    <property type="entry name" value="LiaI-LiaF-like_TM1"/>
    <property type="match status" value="1"/>
</dbReference>
<name>A0A538SN03_UNCEI</name>